<dbReference type="EMBL" id="FOMW01000011">
    <property type="protein sequence ID" value="SFE87089.1"/>
    <property type="molecule type" value="Genomic_DNA"/>
</dbReference>
<evidence type="ECO:0000259" key="5">
    <source>
        <dbReference type="PROSITE" id="PS50949"/>
    </source>
</evidence>
<evidence type="ECO:0000256" key="4">
    <source>
        <dbReference type="SAM" id="Coils"/>
    </source>
</evidence>
<dbReference type="SUPFAM" id="SSF46785">
    <property type="entry name" value="Winged helix' DNA-binding domain"/>
    <property type="match status" value="1"/>
</dbReference>
<accession>A0A1I2E345</accession>
<keyword evidence="2 6" id="KW-0238">DNA-binding</keyword>
<keyword evidence="3" id="KW-0804">Transcription</keyword>
<dbReference type="GO" id="GO:0003677">
    <property type="term" value="F:DNA binding"/>
    <property type="evidence" value="ECO:0007669"/>
    <property type="project" value="UniProtKB-KW"/>
</dbReference>
<gene>
    <name evidence="6" type="ORF">SAMN04488523_11198</name>
</gene>
<sequence>MKKLKFSVHDALEDRILTGQLLPGARVDEVTLAEEFGVSRTPIRQAIFQLAATGLLEHFPRRGAFVADVGPQLLSEMFQVMAELEGLCASNAARRASASDIEALEISHSLCAEAAQTGDSDRYYYENEAFHDLIRTISGNTFLQKEIDRLQKRLKAYRRLQLRARDRMKTSLVEHATIVETIKSGDEAAANAAMRAHITIQGDRFADLLANLSRTNTASVK</sequence>
<dbReference type="Gene3D" id="1.20.120.530">
    <property type="entry name" value="GntR ligand-binding domain-like"/>
    <property type="match status" value="1"/>
</dbReference>
<dbReference type="SMART" id="SM00345">
    <property type="entry name" value="HTH_GNTR"/>
    <property type="match status" value="1"/>
</dbReference>
<dbReference type="Gene3D" id="1.10.10.10">
    <property type="entry name" value="Winged helix-like DNA-binding domain superfamily/Winged helix DNA-binding domain"/>
    <property type="match status" value="1"/>
</dbReference>
<dbReference type="OrthoDB" id="7620579at2"/>
<keyword evidence="4" id="KW-0175">Coiled coil</keyword>
<dbReference type="InterPro" id="IPR000524">
    <property type="entry name" value="Tscrpt_reg_HTH_GntR"/>
</dbReference>
<dbReference type="Pfam" id="PF00392">
    <property type="entry name" value="GntR"/>
    <property type="match status" value="1"/>
</dbReference>
<dbReference type="PANTHER" id="PTHR43537:SF49">
    <property type="entry name" value="TRANSCRIPTIONAL REGULATORY PROTEIN"/>
    <property type="match status" value="1"/>
</dbReference>
<dbReference type="SMART" id="SM00895">
    <property type="entry name" value="FCD"/>
    <property type="match status" value="1"/>
</dbReference>
<dbReference type="PRINTS" id="PR00035">
    <property type="entry name" value="HTHGNTR"/>
</dbReference>
<organism evidence="6 7">
    <name type="scientific">Sulfitobacter brevis</name>
    <dbReference type="NCBI Taxonomy" id="74348"/>
    <lineage>
        <taxon>Bacteria</taxon>
        <taxon>Pseudomonadati</taxon>
        <taxon>Pseudomonadota</taxon>
        <taxon>Alphaproteobacteria</taxon>
        <taxon>Rhodobacterales</taxon>
        <taxon>Roseobacteraceae</taxon>
        <taxon>Sulfitobacter</taxon>
    </lineage>
</organism>
<feature type="coiled-coil region" evidence="4">
    <location>
        <begin position="140"/>
        <end position="167"/>
    </location>
</feature>
<keyword evidence="1" id="KW-0805">Transcription regulation</keyword>
<dbReference type="Proteomes" id="UP000198977">
    <property type="component" value="Unassembled WGS sequence"/>
</dbReference>
<dbReference type="InterPro" id="IPR011711">
    <property type="entry name" value="GntR_C"/>
</dbReference>
<dbReference type="PANTHER" id="PTHR43537">
    <property type="entry name" value="TRANSCRIPTIONAL REGULATOR, GNTR FAMILY"/>
    <property type="match status" value="1"/>
</dbReference>
<dbReference type="InterPro" id="IPR036388">
    <property type="entry name" value="WH-like_DNA-bd_sf"/>
</dbReference>
<dbReference type="RefSeq" id="WP_093924746.1">
    <property type="nucleotide sequence ID" value="NZ_FOMW01000011.1"/>
</dbReference>
<dbReference type="SUPFAM" id="SSF48008">
    <property type="entry name" value="GntR ligand-binding domain-like"/>
    <property type="match status" value="1"/>
</dbReference>
<dbReference type="GO" id="GO:0003700">
    <property type="term" value="F:DNA-binding transcription factor activity"/>
    <property type="evidence" value="ECO:0007669"/>
    <property type="project" value="InterPro"/>
</dbReference>
<feature type="domain" description="HTH gntR-type" evidence="5">
    <location>
        <begin position="2"/>
        <end position="69"/>
    </location>
</feature>
<dbReference type="InterPro" id="IPR008920">
    <property type="entry name" value="TF_FadR/GntR_C"/>
</dbReference>
<dbReference type="AlphaFoldDB" id="A0A1I2E345"/>
<dbReference type="PROSITE" id="PS50949">
    <property type="entry name" value="HTH_GNTR"/>
    <property type="match status" value="1"/>
</dbReference>
<evidence type="ECO:0000256" key="3">
    <source>
        <dbReference type="ARBA" id="ARBA00023163"/>
    </source>
</evidence>
<evidence type="ECO:0000313" key="6">
    <source>
        <dbReference type="EMBL" id="SFE87089.1"/>
    </source>
</evidence>
<evidence type="ECO:0000256" key="2">
    <source>
        <dbReference type="ARBA" id="ARBA00023125"/>
    </source>
</evidence>
<evidence type="ECO:0000313" key="7">
    <source>
        <dbReference type="Proteomes" id="UP000198977"/>
    </source>
</evidence>
<proteinExistence type="predicted"/>
<dbReference type="Pfam" id="PF07729">
    <property type="entry name" value="FCD"/>
    <property type="match status" value="1"/>
</dbReference>
<protein>
    <submittedName>
        <fullName evidence="6">DNA-binding transcriptional regulator, GntR family</fullName>
    </submittedName>
</protein>
<dbReference type="STRING" id="74348.SAMN04488523_11198"/>
<dbReference type="InterPro" id="IPR036390">
    <property type="entry name" value="WH_DNA-bd_sf"/>
</dbReference>
<evidence type="ECO:0000256" key="1">
    <source>
        <dbReference type="ARBA" id="ARBA00023015"/>
    </source>
</evidence>
<name>A0A1I2E345_9RHOB</name>
<reference evidence="6 7" key="1">
    <citation type="submission" date="2016-10" db="EMBL/GenBank/DDBJ databases">
        <authorList>
            <person name="de Groot N.N."/>
        </authorList>
    </citation>
    <scope>NUCLEOTIDE SEQUENCE [LARGE SCALE GENOMIC DNA]</scope>
    <source>
        <strain evidence="6 7">DSM 11443</strain>
    </source>
</reference>
<keyword evidence="7" id="KW-1185">Reference proteome</keyword>
<dbReference type="CDD" id="cd07377">
    <property type="entry name" value="WHTH_GntR"/>
    <property type="match status" value="1"/>
</dbReference>